<feature type="domain" description="Ribosome maturation protein SDO1/SBDS N-terminal" evidence="2">
    <location>
        <begin position="8"/>
        <end position="99"/>
    </location>
</feature>
<comment type="caution">
    <text evidence="3">The sequence shown here is derived from an EMBL/GenBank/DDBJ whole genome shotgun (WGS) entry which is preliminary data.</text>
</comment>
<dbReference type="PANTHER" id="PTHR10927:SF2">
    <property type="entry name" value="RESTRICTION OF TELOMERE CAPPING PROTEIN 3"/>
    <property type="match status" value="1"/>
</dbReference>
<dbReference type="Gene3D" id="3.30.1250.10">
    <property type="entry name" value="Ribosome maturation protein SBDS, N-terminal domain"/>
    <property type="match status" value="1"/>
</dbReference>
<evidence type="ECO:0000256" key="1">
    <source>
        <dbReference type="SAM" id="MobiDB-lite"/>
    </source>
</evidence>
<evidence type="ECO:0000259" key="2">
    <source>
        <dbReference type="Pfam" id="PF01172"/>
    </source>
</evidence>
<dbReference type="STRING" id="5539.A0A3E2GSH5"/>
<accession>A0A3E2GSH5</accession>
<dbReference type="InterPro" id="IPR039100">
    <property type="entry name" value="Sdo1/SBDS-like"/>
</dbReference>
<dbReference type="PANTHER" id="PTHR10927">
    <property type="entry name" value="RIBOSOME MATURATION PROTEIN SBDS"/>
    <property type="match status" value="1"/>
</dbReference>
<feature type="compositionally biased region" description="Polar residues" evidence="1">
    <location>
        <begin position="104"/>
        <end position="115"/>
    </location>
</feature>
<feature type="region of interest" description="Disordered" evidence="1">
    <location>
        <begin position="96"/>
        <end position="115"/>
    </location>
</feature>
<dbReference type="AlphaFoldDB" id="A0A3E2GSH5"/>
<proteinExistence type="predicted"/>
<dbReference type="InterPro" id="IPR019783">
    <property type="entry name" value="SDO1/SBDS_N"/>
</dbReference>
<dbReference type="Pfam" id="PF01172">
    <property type="entry name" value="SBDS_N"/>
    <property type="match status" value="1"/>
</dbReference>
<evidence type="ECO:0000313" key="3">
    <source>
        <dbReference type="EMBL" id="RFU23703.1"/>
    </source>
</evidence>
<name>A0A3E2GSH5_SCYLI</name>
<dbReference type="OrthoDB" id="2567806at2759"/>
<sequence>MTRGEAHQTKVHFKGKDEDFIVFVDDIEIARKWRKDKSIPLAQVVSSFQVFSTNKHGAQGPFDAASNATLENEFGTHKEEEVIKLVLEKGTIQETIEPERQGFKNDSQGAMANHS</sequence>
<feature type="non-terminal residue" evidence="3">
    <location>
        <position position="115"/>
    </location>
</feature>
<dbReference type="Proteomes" id="UP000258309">
    <property type="component" value="Unassembled WGS sequence"/>
</dbReference>
<keyword evidence="4" id="KW-1185">Reference proteome</keyword>
<dbReference type="EMBL" id="NCSJ02000647">
    <property type="protein sequence ID" value="RFU23703.1"/>
    <property type="molecule type" value="Genomic_DNA"/>
</dbReference>
<feature type="non-terminal residue" evidence="3">
    <location>
        <position position="1"/>
    </location>
</feature>
<reference evidence="3 4" key="1">
    <citation type="submission" date="2018-05" db="EMBL/GenBank/DDBJ databases">
        <title>Draft genome sequence of Scytalidium lignicola DSM 105466, a ubiquitous saprotrophic fungus.</title>
        <authorList>
            <person name="Buettner E."/>
            <person name="Gebauer A.M."/>
            <person name="Hofrichter M."/>
            <person name="Liers C."/>
            <person name="Kellner H."/>
        </authorList>
    </citation>
    <scope>NUCLEOTIDE SEQUENCE [LARGE SCALE GENOMIC DNA]</scope>
    <source>
        <strain evidence="3 4">DSM 105466</strain>
    </source>
</reference>
<protein>
    <recommendedName>
        <fullName evidence="2">Ribosome maturation protein SDO1/SBDS N-terminal domain-containing protein</fullName>
    </recommendedName>
</protein>
<organism evidence="3 4">
    <name type="scientific">Scytalidium lignicola</name>
    <name type="common">Hyphomycete</name>
    <dbReference type="NCBI Taxonomy" id="5539"/>
    <lineage>
        <taxon>Eukaryota</taxon>
        <taxon>Fungi</taxon>
        <taxon>Dikarya</taxon>
        <taxon>Ascomycota</taxon>
        <taxon>Pezizomycotina</taxon>
        <taxon>Leotiomycetes</taxon>
        <taxon>Leotiomycetes incertae sedis</taxon>
        <taxon>Scytalidium</taxon>
    </lineage>
</organism>
<dbReference type="SUPFAM" id="SSF89895">
    <property type="entry name" value="FYSH domain"/>
    <property type="match status" value="1"/>
</dbReference>
<dbReference type="OMA" id="PEHGKQG"/>
<dbReference type="InterPro" id="IPR036786">
    <property type="entry name" value="Ribosome_mat_SBDS_N_sf"/>
</dbReference>
<evidence type="ECO:0000313" key="4">
    <source>
        <dbReference type="Proteomes" id="UP000258309"/>
    </source>
</evidence>
<gene>
    <name evidence="3" type="ORF">B7463_g12633</name>
</gene>